<organism evidence="2 3">
    <name type="scientific">Xanthoceras sorbifolium</name>
    <dbReference type="NCBI Taxonomy" id="99658"/>
    <lineage>
        <taxon>Eukaryota</taxon>
        <taxon>Viridiplantae</taxon>
        <taxon>Streptophyta</taxon>
        <taxon>Embryophyta</taxon>
        <taxon>Tracheophyta</taxon>
        <taxon>Spermatophyta</taxon>
        <taxon>Magnoliopsida</taxon>
        <taxon>eudicotyledons</taxon>
        <taxon>Gunneridae</taxon>
        <taxon>Pentapetalae</taxon>
        <taxon>rosids</taxon>
        <taxon>malvids</taxon>
        <taxon>Sapindales</taxon>
        <taxon>Sapindaceae</taxon>
        <taxon>Xanthoceroideae</taxon>
        <taxon>Xanthoceras</taxon>
    </lineage>
</organism>
<protein>
    <submittedName>
        <fullName evidence="2">Uncharacterized protein</fullName>
    </submittedName>
</protein>
<gene>
    <name evidence="2" type="ORF">JRO89_XS01G0188600</name>
</gene>
<comment type="caution">
    <text evidence="2">The sequence shown here is derived from an EMBL/GenBank/DDBJ whole genome shotgun (WGS) entry which is preliminary data.</text>
</comment>
<sequence>MDAKALAKSKRAHSQHHKSKSHPNQKSKGPPVASDSAGSTKKALGKQVGEKTRQSQRIAKLPSNRDRYEDEFDSDPENPSGDNTSQTSDVIVPKSKGADYYHLIAEAQSQAQSESYSYSDSLHYLEDIMPGGFIHGVGPMLSVRGEGILSWAGDDNFVVEDKTASRGDVSFLSLNLNALAEQLAKVDLSQRLFVEADLLSSEQSLEGSRASSNQESYQMQTTHESDSIANIPDDIASNEYSMKVKTVDTEFTQFGSPSSHVDTSHTPVSSQGPDFMNRIKDDLNSSDLADNSEQSRALEPTAQLNENIVTVSENKLTKFEAAAAEVELDMLLDSFSETKFFDSSGSNSSNTFTYSQQAGSTALPQLSKRGPELPKTASAAASFDDVLDNLLQETSNLMNQNGLSQPPDVKAVPHDIQSSSSHAVTKSKELEDFDSWLDSF</sequence>
<reference evidence="2 3" key="1">
    <citation type="submission" date="2021-02" db="EMBL/GenBank/DDBJ databases">
        <title>Plant Genome Project.</title>
        <authorList>
            <person name="Zhang R.-G."/>
        </authorList>
    </citation>
    <scope>NUCLEOTIDE SEQUENCE [LARGE SCALE GENOMIC DNA]</scope>
    <source>
        <tissue evidence="2">Leaves</tissue>
    </source>
</reference>
<accession>A0ABQ8IJY0</accession>
<proteinExistence type="predicted"/>
<dbReference type="InterPro" id="IPR053342">
    <property type="entry name" value="Exosome_cofactor/PTGS_suppr"/>
</dbReference>
<evidence type="ECO:0000256" key="1">
    <source>
        <dbReference type="SAM" id="MobiDB-lite"/>
    </source>
</evidence>
<evidence type="ECO:0000313" key="3">
    <source>
        <dbReference type="Proteomes" id="UP000827721"/>
    </source>
</evidence>
<feature type="compositionally biased region" description="Basic residues" evidence="1">
    <location>
        <begin position="7"/>
        <end position="25"/>
    </location>
</feature>
<feature type="region of interest" description="Disordered" evidence="1">
    <location>
        <begin position="1"/>
        <end position="91"/>
    </location>
</feature>
<dbReference type="PANTHER" id="PTHR37260">
    <property type="entry name" value="PHOSPHORELAY PROTEIN"/>
    <property type="match status" value="1"/>
</dbReference>
<dbReference type="PANTHER" id="PTHR37260:SF2">
    <property type="entry name" value="PROTEIN ECERIFERUM 16"/>
    <property type="match status" value="1"/>
</dbReference>
<feature type="region of interest" description="Disordered" evidence="1">
    <location>
        <begin position="397"/>
        <end position="428"/>
    </location>
</feature>
<dbReference type="Proteomes" id="UP000827721">
    <property type="component" value="Unassembled WGS sequence"/>
</dbReference>
<keyword evidence="3" id="KW-1185">Reference proteome</keyword>
<feature type="region of interest" description="Disordered" evidence="1">
    <location>
        <begin position="204"/>
        <end position="225"/>
    </location>
</feature>
<feature type="compositionally biased region" description="Polar residues" evidence="1">
    <location>
        <begin position="254"/>
        <end position="272"/>
    </location>
</feature>
<feature type="compositionally biased region" description="Polar residues" evidence="1">
    <location>
        <begin position="80"/>
        <end position="89"/>
    </location>
</feature>
<feature type="region of interest" description="Disordered" evidence="1">
    <location>
        <begin position="254"/>
        <end position="277"/>
    </location>
</feature>
<feature type="compositionally biased region" description="Polar residues" evidence="1">
    <location>
        <begin position="204"/>
        <end position="222"/>
    </location>
</feature>
<dbReference type="EMBL" id="JAFEMO010000001">
    <property type="protein sequence ID" value="KAH7576992.1"/>
    <property type="molecule type" value="Genomic_DNA"/>
</dbReference>
<name>A0ABQ8IJY0_9ROSI</name>
<evidence type="ECO:0000313" key="2">
    <source>
        <dbReference type="EMBL" id="KAH7576992.1"/>
    </source>
</evidence>